<organism evidence="2 3">
    <name type="scientific">Oesophagostomum dentatum</name>
    <name type="common">Nodular worm</name>
    <dbReference type="NCBI Taxonomy" id="61180"/>
    <lineage>
        <taxon>Eukaryota</taxon>
        <taxon>Metazoa</taxon>
        <taxon>Ecdysozoa</taxon>
        <taxon>Nematoda</taxon>
        <taxon>Chromadorea</taxon>
        <taxon>Rhabditida</taxon>
        <taxon>Rhabditina</taxon>
        <taxon>Rhabditomorpha</taxon>
        <taxon>Strongyloidea</taxon>
        <taxon>Strongylidae</taxon>
        <taxon>Oesophagostomum</taxon>
    </lineage>
</organism>
<dbReference type="Gene3D" id="2.60.40.1180">
    <property type="entry name" value="Golgi alpha-mannosidase II"/>
    <property type="match status" value="2"/>
</dbReference>
<accession>A0A0B1S4K9</accession>
<proteinExistence type="predicted"/>
<dbReference type="GO" id="GO:0004558">
    <property type="term" value="F:alpha-1,4-glucosidase activity"/>
    <property type="evidence" value="ECO:0007669"/>
    <property type="project" value="TreeGrafter"/>
</dbReference>
<dbReference type="SUPFAM" id="SSF51011">
    <property type="entry name" value="Glycosyl hydrolase domain"/>
    <property type="match status" value="1"/>
</dbReference>
<dbReference type="Pfam" id="PF21365">
    <property type="entry name" value="Glyco_hydro_31_3rd"/>
    <property type="match status" value="1"/>
</dbReference>
<keyword evidence="3" id="KW-1185">Reference proteome</keyword>
<gene>
    <name evidence="2" type="ORF">OESDEN_21559</name>
</gene>
<dbReference type="AlphaFoldDB" id="A0A0B1S4K9"/>
<evidence type="ECO:0000259" key="1">
    <source>
        <dbReference type="Pfam" id="PF21365"/>
    </source>
</evidence>
<protein>
    <recommendedName>
        <fullName evidence="1">Glycosyl hydrolase family 31 C-terminal domain-containing protein</fullName>
    </recommendedName>
</protein>
<name>A0A0B1S4K9_OESDE</name>
<evidence type="ECO:0000313" key="3">
    <source>
        <dbReference type="Proteomes" id="UP000053660"/>
    </source>
</evidence>
<dbReference type="PANTHER" id="PTHR22762:SF133">
    <property type="entry name" value="P-TYPE DOMAIN-CONTAINING PROTEIN"/>
    <property type="match status" value="1"/>
</dbReference>
<dbReference type="OrthoDB" id="1334205at2759"/>
<dbReference type="InterPro" id="IPR048395">
    <property type="entry name" value="Glyco_hydro_31_C"/>
</dbReference>
<dbReference type="PANTHER" id="PTHR22762">
    <property type="entry name" value="ALPHA-GLUCOSIDASE"/>
    <property type="match status" value="1"/>
</dbReference>
<dbReference type="Proteomes" id="UP000053660">
    <property type="component" value="Unassembled WGS sequence"/>
</dbReference>
<dbReference type="Gene3D" id="3.20.20.80">
    <property type="entry name" value="Glycosidases"/>
    <property type="match status" value="1"/>
</dbReference>
<dbReference type="EMBL" id="KN608810">
    <property type="protein sequence ID" value="KHJ78816.1"/>
    <property type="molecule type" value="Genomic_DNA"/>
</dbReference>
<reference evidence="2 3" key="1">
    <citation type="submission" date="2014-03" db="EMBL/GenBank/DDBJ databases">
        <title>Draft genome of the hookworm Oesophagostomum dentatum.</title>
        <authorList>
            <person name="Mitreva M."/>
        </authorList>
    </citation>
    <scope>NUCLEOTIDE SEQUENCE [LARGE SCALE GENOMIC DNA]</scope>
    <source>
        <strain evidence="2 3">OD-Hann</strain>
    </source>
</reference>
<feature type="domain" description="Glycosyl hydrolase family 31 C-terminal" evidence="1">
    <location>
        <begin position="21"/>
        <end position="110"/>
    </location>
</feature>
<sequence length="268" mass="30714">MNSENFVENIFSLHFAASLHGGTVIRPVFYEYPRDSRTYSLSHQFFWGGSMLIAPVVYEGAQNVKAYLPRDDWYSLFDYKYGQLIDYGDQTFPAPWTSLIPVLVRGGSILPRQKPGLTTEASRKNEFELLIAPGAKIKREGYAEGFLYWDDGESVIESFSTYNYYYWKFTYASTDEAAVISIKMDHKADRLNIPTLDTVEIFNYNNTADFNTFKLNGKKVELDQKALSYNKDTKILTISKKGLIDLTSGESIELSWENVSLIFDLTYN</sequence>
<dbReference type="InterPro" id="IPR013780">
    <property type="entry name" value="Glyco_hydro_b"/>
</dbReference>
<evidence type="ECO:0000313" key="2">
    <source>
        <dbReference type="EMBL" id="KHJ78816.1"/>
    </source>
</evidence>